<keyword evidence="5" id="KW-1185">Reference proteome</keyword>
<dbReference type="EMBL" id="JACHJD010000001">
    <property type="protein sequence ID" value="MBB5101223.1"/>
    <property type="molecule type" value="Genomic_DNA"/>
</dbReference>
<dbReference type="Pfam" id="PF13302">
    <property type="entry name" value="Acetyltransf_3"/>
    <property type="match status" value="1"/>
</dbReference>
<dbReference type="SUPFAM" id="SSF55729">
    <property type="entry name" value="Acyl-CoA N-acyltransferases (Nat)"/>
    <property type="match status" value="1"/>
</dbReference>
<evidence type="ECO:0000259" key="1">
    <source>
        <dbReference type="Pfam" id="PF13302"/>
    </source>
</evidence>
<accession>A0A5P2WZ08</accession>
<dbReference type="Gene3D" id="3.40.630.30">
    <property type="match status" value="1"/>
</dbReference>
<dbReference type="KEGG" id="sspb:CP982_04160"/>
<dbReference type="Proteomes" id="UP000326505">
    <property type="component" value="Chromosome"/>
</dbReference>
<protein>
    <submittedName>
        <fullName evidence="3">GNAT family N-acetyltransferase</fullName>
    </submittedName>
    <submittedName>
        <fullName evidence="2">GNAT superfamily N-acetyltransferase</fullName>
    </submittedName>
</protein>
<reference evidence="3 4" key="1">
    <citation type="submission" date="2017-09" db="EMBL/GenBank/DDBJ databases">
        <authorList>
            <person name="Lee N."/>
            <person name="Cho B.-K."/>
        </authorList>
    </citation>
    <scope>NUCLEOTIDE SEQUENCE [LARGE SCALE GENOMIC DNA]</scope>
    <source>
        <strain evidence="3 4">ATCC 27465</strain>
    </source>
</reference>
<dbReference type="OrthoDB" id="9799092at2"/>
<evidence type="ECO:0000313" key="4">
    <source>
        <dbReference type="Proteomes" id="UP000326505"/>
    </source>
</evidence>
<dbReference type="GO" id="GO:0016747">
    <property type="term" value="F:acyltransferase activity, transferring groups other than amino-acyl groups"/>
    <property type="evidence" value="ECO:0007669"/>
    <property type="project" value="InterPro"/>
</dbReference>
<dbReference type="Proteomes" id="UP000549009">
    <property type="component" value="Unassembled WGS sequence"/>
</dbReference>
<dbReference type="RefSeq" id="WP_150509206.1">
    <property type="nucleotide sequence ID" value="NZ_BMSQ01000003.1"/>
</dbReference>
<dbReference type="EMBL" id="CP023690">
    <property type="protein sequence ID" value="QEV58003.1"/>
    <property type="molecule type" value="Genomic_DNA"/>
</dbReference>
<sequence length="208" mass="22514">MHWDEKRLLAAEVDAVHGLVPGSGDPPRVRDPTVLAVWAWSPRARLLALGPGAPREGSAGAAAIDGGPSWVFPAHVDVPPAPLPVVVSTPEGRRAARRLIRPGNWRPGEWGELIGGRLGEWAMAVHGREPVSICHTPAAGVTAAEAGIWTRPDFRGRGLAPACVAAWSHRERRNKEVLFYSTTDTNHASQSVARRLGLRRLGWIWTAR</sequence>
<reference evidence="2 5" key="2">
    <citation type="submission" date="2020-08" db="EMBL/GenBank/DDBJ databases">
        <title>Genomic Encyclopedia of Type Strains, Phase III (KMG-III): the genomes of soil and plant-associated and newly described type strains.</title>
        <authorList>
            <person name="Whitman W."/>
        </authorList>
    </citation>
    <scope>NUCLEOTIDE SEQUENCE [LARGE SCALE GENOMIC DNA]</scope>
    <source>
        <strain evidence="2 5">CECT 3146</strain>
    </source>
</reference>
<keyword evidence="3" id="KW-0808">Transferase</keyword>
<organism evidence="3 4">
    <name type="scientific">Streptomyces spectabilis</name>
    <dbReference type="NCBI Taxonomy" id="68270"/>
    <lineage>
        <taxon>Bacteria</taxon>
        <taxon>Bacillati</taxon>
        <taxon>Actinomycetota</taxon>
        <taxon>Actinomycetes</taxon>
        <taxon>Kitasatosporales</taxon>
        <taxon>Streptomycetaceae</taxon>
        <taxon>Streptomyces</taxon>
    </lineage>
</organism>
<feature type="domain" description="N-acetyltransferase" evidence="1">
    <location>
        <begin position="131"/>
        <end position="199"/>
    </location>
</feature>
<gene>
    <name evidence="3" type="ORF">CP982_04160</name>
    <name evidence="2" type="ORF">FHS40_000276</name>
</gene>
<evidence type="ECO:0000313" key="3">
    <source>
        <dbReference type="EMBL" id="QEV58003.1"/>
    </source>
</evidence>
<evidence type="ECO:0000313" key="5">
    <source>
        <dbReference type="Proteomes" id="UP000549009"/>
    </source>
</evidence>
<evidence type="ECO:0000313" key="2">
    <source>
        <dbReference type="EMBL" id="MBB5101223.1"/>
    </source>
</evidence>
<dbReference type="AlphaFoldDB" id="A0A5P2WZ08"/>
<dbReference type="InterPro" id="IPR000182">
    <property type="entry name" value="GNAT_dom"/>
</dbReference>
<proteinExistence type="predicted"/>
<dbReference type="InterPro" id="IPR016181">
    <property type="entry name" value="Acyl_CoA_acyltransferase"/>
</dbReference>
<name>A0A5P2WZ08_STRST</name>